<dbReference type="InterPro" id="IPR014030">
    <property type="entry name" value="Ketoacyl_synth_N"/>
</dbReference>
<feature type="domain" description="Beta-ketoacyl synthase-like N-terminal" evidence="1">
    <location>
        <begin position="9"/>
        <end position="223"/>
    </location>
</feature>
<gene>
    <name evidence="2" type="ORF">F0A16_17185</name>
</gene>
<organism evidence="2 3">
    <name type="scientific">Salinicola corii</name>
    <dbReference type="NCBI Taxonomy" id="2606937"/>
    <lineage>
        <taxon>Bacteria</taxon>
        <taxon>Pseudomonadati</taxon>
        <taxon>Pseudomonadota</taxon>
        <taxon>Gammaproteobacteria</taxon>
        <taxon>Oceanospirillales</taxon>
        <taxon>Halomonadaceae</taxon>
        <taxon>Salinicola</taxon>
    </lineage>
</organism>
<dbReference type="Proteomes" id="UP000466024">
    <property type="component" value="Unassembled WGS sequence"/>
</dbReference>
<protein>
    <submittedName>
        <fullName evidence="2">Beta-ketoacyl synthase chain length factor</fullName>
    </submittedName>
</protein>
<evidence type="ECO:0000313" key="2">
    <source>
        <dbReference type="EMBL" id="KAA0016456.1"/>
    </source>
</evidence>
<sequence length="229" mass="24648">MTDLYLQDWRAWTPHREAAGESRLDTQDKPAGKAVPAMLRRRLNLLGRAICDMLATLDPEADRIVLHASRHGDGERTLEMLYGLNEGEPLSPARFGLSVHNATAGVYSIASGNRRSQQAIAASGGEWAALIAEASGYLADGQPSLLLVFSDQPVPQRFAAYAPASLSAAVALRVGSQPTEGARRLVEAATPAGGTTLQPLDVIDWLMGSHQRIACPISRRGWQLESLRS</sequence>
<evidence type="ECO:0000259" key="1">
    <source>
        <dbReference type="Pfam" id="PF13723"/>
    </source>
</evidence>
<reference evidence="2 3" key="1">
    <citation type="submission" date="2019-08" db="EMBL/GenBank/DDBJ databases">
        <title>Bioinformatics analysis of the strain L3 and L5.</title>
        <authorList>
            <person name="Li X."/>
        </authorList>
    </citation>
    <scope>NUCLEOTIDE SEQUENCE [LARGE SCALE GENOMIC DNA]</scope>
    <source>
        <strain evidence="2 3">L3</strain>
    </source>
</reference>
<evidence type="ECO:0000313" key="3">
    <source>
        <dbReference type="Proteomes" id="UP000466024"/>
    </source>
</evidence>
<accession>A0A640WAR0</accession>
<dbReference type="EMBL" id="VTPX01000011">
    <property type="protein sequence ID" value="KAA0016456.1"/>
    <property type="molecule type" value="Genomic_DNA"/>
</dbReference>
<comment type="caution">
    <text evidence="2">The sequence shown here is derived from an EMBL/GenBank/DDBJ whole genome shotgun (WGS) entry which is preliminary data.</text>
</comment>
<proteinExistence type="predicted"/>
<keyword evidence="3" id="KW-1185">Reference proteome</keyword>
<dbReference type="RefSeq" id="WP_149436597.1">
    <property type="nucleotide sequence ID" value="NZ_VTPX01000011.1"/>
</dbReference>
<dbReference type="AlphaFoldDB" id="A0A640WAR0"/>
<name>A0A640WAR0_9GAMM</name>
<dbReference type="Pfam" id="PF13723">
    <property type="entry name" value="Ketoacyl-synt_2"/>
    <property type="match status" value="1"/>
</dbReference>